<dbReference type="Proteomes" id="UP000230069">
    <property type="component" value="Unassembled WGS sequence"/>
</dbReference>
<keyword evidence="3" id="KW-1185">Reference proteome</keyword>
<evidence type="ECO:0000256" key="1">
    <source>
        <dbReference type="SAM" id="MobiDB-lite"/>
    </source>
</evidence>
<feature type="region of interest" description="Disordered" evidence="1">
    <location>
        <begin position="1"/>
        <end position="81"/>
    </location>
</feature>
<dbReference type="OrthoDB" id="1894923at2759"/>
<feature type="compositionally biased region" description="Low complexity" evidence="1">
    <location>
        <begin position="64"/>
        <end position="81"/>
    </location>
</feature>
<dbReference type="InterPro" id="IPR039624">
    <property type="entry name" value="LEA1/2/D7/KIN2"/>
</dbReference>
<reference evidence="2 3" key="1">
    <citation type="submission" date="2017-09" db="EMBL/GenBank/DDBJ databases">
        <title>WGS assembly of Aquilegia coerulea Goldsmith.</title>
        <authorList>
            <person name="Hodges S."/>
            <person name="Kramer E."/>
            <person name="Nordborg M."/>
            <person name="Tomkins J."/>
            <person name="Borevitz J."/>
            <person name="Derieg N."/>
            <person name="Yan J."/>
            <person name="Mihaltcheva S."/>
            <person name="Hayes R.D."/>
            <person name="Rokhsar D."/>
        </authorList>
    </citation>
    <scope>NUCLEOTIDE SEQUENCE [LARGE SCALE GENOMIC DNA]</scope>
    <source>
        <strain evidence="3">cv. Goldsmith</strain>
    </source>
</reference>
<evidence type="ECO:0000313" key="3">
    <source>
        <dbReference type="Proteomes" id="UP000230069"/>
    </source>
</evidence>
<accession>A0A2G5FBZ0</accession>
<feature type="compositionally biased region" description="Low complexity" evidence="1">
    <location>
        <begin position="32"/>
        <end position="42"/>
    </location>
</feature>
<feature type="compositionally biased region" description="Polar residues" evidence="1">
    <location>
        <begin position="1"/>
        <end position="12"/>
    </location>
</feature>
<gene>
    <name evidence="2" type="ORF">AQUCO_00100796v1</name>
</gene>
<name>A0A2G5FBZ0_AQUCA</name>
<dbReference type="PANTHER" id="PTHR34191">
    <property type="entry name" value="LATE EMBRYOGENESIS ABUNDANT PROTEIN (LEA) FAMILY PROTEIN"/>
    <property type="match status" value="1"/>
</dbReference>
<sequence>MASNTSSQNISNKAGKVTGQAQAKKDELMDRAGQATGQAQTGEQVMHMAQGAADAVKNTLGMQNTSSNTTTTNNPNPMSKN</sequence>
<dbReference type="AlphaFoldDB" id="A0A2G5FBZ0"/>
<protein>
    <submittedName>
        <fullName evidence="2">Uncharacterized protein</fullName>
    </submittedName>
</protein>
<dbReference type="PANTHER" id="PTHR34191:SF9">
    <property type="entry name" value="F6D8.10"/>
    <property type="match status" value="1"/>
</dbReference>
<organism evidence="2 3">
    <name type="scientific">Aquilegia coerulea</name>
    <name type="common">Rocky mountain columbine</name>
    <dbReference type="NCBI Taxonomy" id="218851"/>
    <lineage>
        <taxon>Eukaryota</taxon>
        <taxon>Viridiplantae</taxon>
        <taxon>Streptophyta</taxon>
        <taxon>Embryophyta</taxon>
        <taxon>Tracheophyta</taxon>
        <taxon>Spermatophyta</taxon>
        <taxon>Magnoliopsida</taxon>
        <taxon>Ranunculales</taxon>
        <taxon>Ranunculaceae</taxon>
        <taxon>Thalictroideae</taxon>
        <taxon>Aquilegia</taxon>
    </lineage>
</organism>
<evidence type="ECO:0000313" key="2">
    <source>
        <dbReference type="EMBL" id="PIA65541.1"/>
    </source>
</evidence>
<dbReference type="EMBL" id="KZ305018">
    <property type="protein sequence ID" value="PIA65541.1"/>
    <property type="molecule type" value="Genomic_DNA"/>
</dbReference>
<proteinExistence type="predicted"/>